<protein>
    <recommendedName>
        <fullName evidence="3">CstA N-terminal domain-containing protein</fullName>
    </recommendedName>
</protein>
<proteinExistence type="predicted"/>
<evidence type="ECO:0000313" key="2">
    <source>
        <dbReference type="EMBL" id="GAF96358.1"/>
    </source>
</evidence>
<organism evidence="2">
    <name type="scientific">marine sediment metagenome</name>
    <dbReference type="NCBI Taxonomy" id="412755"/>
    <lineage>
        <taxon>unclassified sequences</taxon>
        <taxon>metagenomes</taxon>
        <taxon>ecological metagenomes</taxon>
    </lineage>
</organism>
<evidence type="ECO:0008006" key="3">
    <source>
        <dbReference type="Google" id="ProtNLM"/>
    </source>
</evidence>
<dbReference type="EMBL" id="BARS01013395">
    <property type="protein sequence ID" value="GAF96358.1"/>
    <property type="molecule type" value="Genomic_DNA"/>
</dbReference>
<dbReference type="AlphaFoldDB" id="X0TRY9"/>
<reference evidence="2" key="1">
    <citation type="journal article" date="2014" name="Front. Microbiol.">
        <title>High frequency of phylogenetically diverse reductive dehalogenase-homologous genes in deep subseafloor sedimentary metagenomes.</title>
        <authorList>
            <person name="Kawai M."/>
            <person name="Futagami T."/>
            <person name="Toyoda A."/>
            <person name="Takaki Y."/>
            <person name="Nishi S."/>
            <person name="Hori S."/>
            <person name="Arai W."/>
            <person name="Tsubouchi T."/>
            <person name="Morono Y."/>
            <person name="Uchiyama I."/>
            <person name="Ito T."/>
            <person name="Fujiyama A."/>
            <person name="Inagaki F."/>
            <person name="Takami H."/>
        </authorList>
    </citation>
    <scope>NUCLEOTIDE SEQUENCE</scope>
    <source>
        <strain evidence="2">Expedition CK06-06</strain>
    </source>
</reference>
<keyword evidence="1" id="KW-0812">Transmembrane</keyword>
<gene>
    <name evidence="2" type="ORF">S01H1_23286</name>
</gene>
<comment type="caution">
    <text evidence="2">The sequence shown here is derived from an EMBL/GenBank/DDBJ whole genome shotgun (WGS) entry which is preliminary data.</text>
</comment>
<accession>X0TRY9</accession>
<keyword evidence="1" id="KW-1133">Transmembrane helix</keyword>
<feature type="transmembrane region" description="Helical" evidence="1">
    <location>
        <begin position="21"/>
        <end position="41"/>
    </location>
</feature>
<name>X0TRY9_9ZZZZ</name>
<sequence length="61" mass="7016">MIPYILAINLMMYGYTRGNPLFYWATLGLILAYLIVFLILYRLLAGKRAFAQPGKLWFPGS</sequence>
<keyword evidence="1" id="KW-0472">Membrane</keyword>
<evidence type="ECO:0000256" key="1">
    <source>
        <dbReference type="SAM" id="Phobius"/>
    </source>
</evidence>